<proteinExistence type="predicted"/>
<evidence type="ECO:0008006" key="3">
    <source>
        <dbReference type="Google" id="ProtNLM"/>
    </source>
</evidence>
<evidence type="ECO:0000313" key="2">
    <source>
        <dbReference type="Proteomes" id="UP000482634"/>
    </source>
</evidence>
<dbReference type="RefSeq" id="WP_163940295.1">
    <property type="nucleotide sequence ID" value="NZ_JAAHBU010000004.1"/>
</dbReference>
<evidence type="ECO:0000313" key="1">
    <source>
        <dbReference type="EMBL" id="NER62671.1"/>
    </source>
</evidence>
<keyword evidence="2" id="KW-1185">Reference proteome</keyword>
<protein>
    <recommendedName>
        <fullName evidence="3">Lipoprotein</fullName>
    </recommendedName>
</protein>
<dbReference type="EMBL" id="JAAHBU010000004">
    <property type="protein sequence ID" value="NER62671.1"/>
    <property type="molecule type" value="Genomic_DNA"/>
</dbReference>
<dbReference type="AlphaFoldDB" id="A0A6B3NNR1"/>
<comment type="caution">
    <text evidence="1">The sequence shown here is derived from an EMBL/GenBank/DDBJ whole genome shotgun (WGS) entry which is preliminary data.</text>
</comment>
<name>A0A6B3NNR1_9PSED</name>
<organism evidence="1 2">
    <name type="scientific">Pseudomonas brassicae</name>
    <dbReference type="NCBI Taxonomy" id="2708063"/>
    <lineage>
        <taxon>Bacteria</taxon>
        <taxon>Pseudomonadati</taxon>
        <taxon>Pseudomonadota</taxon>
        <taxon>Gammaproteobacteria</taxon>
        <taxon>Pseudomonadales</taxon>
        <taxon>Pseudomonadaceae</taxon>
        <taxon>Pseudomonas</taxon>
    </lineage>
</organism>
<dbReference type="PROSITE" id="PS51257">
    <property type="entry name" value="PROKAR_LIPOPROTEIN"/>
    <property type="match status" value="1"/>
</dbReference>
<accession>A0A6B3NNR1</accession>
<gene>
    <name evidence="1" type="ORF">G3436_00540</name>
</gene>
<reference evidence="1 2" key="1">
    <citation type="submission" date="2020-02" db="EMBL/GenBank/DDBJ databases">
        <title>Broccoli isolated Pseudomonas sp.</title>
        <authorList>
            <person name="Fujikawa T."/>
            <person name="Sawada H."/>
        </authorList>
    </citation>
    <scope>NUCLEOTIDE SEQUENCE [LARGE SCALE GENOMIC DNA]</scope>
    <source>
        <strain evidence="1 2">MAFF212427</strain>
    </source>
</reference>
<dbReference type="Proteomes" id="UP000482634">
    <property type="component" value="Unassembled WGS sequence"/>
</dbReference>
<sequence length="160" mass="18429">MIRLLIATFCLMLLSGCTTRVSSDVREQVWYSEGERPASAPWHVYLVFTDDGHFIYWRTVEKPDDVLKKIDSYMKGAGLDVGSPVPYTRTENDINAVSRTPFLSRTGDTVYTDVRTFRGRFVGDALEIDFERITVWPPRPTFSEGVRRWSLKRLSSLQNK</sequence>